<dbReference type="EMBL" id="KZ805351">
    <property type="protein sequence ID" value="PVI01868.1"/>
    <property type="molecule type" value="Genomic_DNA"/>
</dbReference>
<dbReference type="InterPro" id="IPR002347">
    <property type="entry name" value="SDR_fam"/>
</dbReference>
<dbReference type="PANTHER" id="PTHR47534:SF3">
    <property type="entry name" value="ALCOHOL DEHYDROGENASE-LIKE C-TERMINAL DOMAIN-CONTAINING PROTEIN"/>
    <property type="match status" value="1"/>
</dbReference>
<organism evidence="2 3">
    <name type="scientific">Periconia macrospinosa</name>
    <dbReference type="NCBI Taxonomy" id="97972"/>
    <lineage>
        <taxon>Eukaryota</taxon>
        <taxon>Fungi</taxon>
        <taxon>Dikarya</taxon>
        <taxon>Ascomycota</taxon>
        <taxon>Pezizomycotina</taxon>
        <taxon>Dothideomycetes</taxon>
        <taxon>Pleosporomycetidae</taxon>
        <taxon>Pleosporales</taxon>
        <taxon>Massarineae</taxon>
        <taxon>Periconiaceae</taxon>
        <taxon>Periconia</taxon>
    </lineage>
</organism>
<evidence type="ECO:0000256" key="1">
    <source>
        <dbReference type="ARBA" id="ARBA00023002"/>
    </source>
</evidence>
<name>A0A2V1DU61_9PLEO</name>
<gene>
    <name evidence="2" type="ORF">DM02DRAFT_613392</name>
</gene>
<dbReference type="AlphaFoldDB" id="A0A2V1DU61"/>
<dbReference type="InterPro" id="IPR052228">
    <property type="entry name" value="Sec_Metab_Biosynth_Oxidored"/>
</dbReference>
<feature type="non-terminal residue" evidence="2">
    <location>
        <position position="275"/>
    </location>
</feature>
<dbReference type="PANTHER" id="PTHR47534">
    <property type="entry name" value="YALI0E05731P"/>
    <property type="match status" value="1"/>
</dbReference>
<keyword evidence="1" id="KW-0560">Oxidoreductase</keyword>
<keyword evidence="3" id="KW-1185">Reference proteome</keyword>
<dbReference type="SUPFAM" id="SSF51735">
    <property type="entry name" value="NAD(P)-binding Rossmann-fold domains"/>
    <property type="match status" value="1"/>
</dbReference>
<dbReference type="Gene3D" id="3.40.50.720">
    <property type="entry name" value="NAD(P)-binding Rossmann-like Domain"/>
    <property type="match status" value="1"/>
</dbReference>
<protein>
    <submittedName>
        <fullName evidence="2">NAD(P)-binding protein</fullName>
    </submittedName>
</protein>
<evidence type="ECO:0000313" key="3">
    <source>
        <dbReference type="Proteomes" id="UP000244855"/>
    </source>
</evidence>
<dbReference type="InterPro" id="IPR036291">
    <property type="entry name" value="NAD(P)-bd_dom_sf"/>
</dbReference>
<dbReference type="OrthoDB" id="2898509at2759"/>
<reference evidence="2 3" key="1">
    <citation type="journal article" date="2018" name="Sci. Rep.">
        <title>Comparative genomics provides insights into the lifestyle and reveals functional heterogeneity of dark septate endophytic fungi.</title>
        <authorList>
            <person name="Knapp D.G."/>
            <person name="Nemeth J.B."/>
            <person name="Barry K."/>
            <person name="Hainaut M."/>
            <person name="Henrissat B."/>
            <person name="Johnson J."/>
            <person name="Kuo A."/>
            <person name="Lim J.H.P."/>
            <person name="Lipzen A."/>
            <person name="Nolan M."/>
            <person name="Ohm R.A."/>
            <person name="Tamas L."/>
            <person name="Grigoriev I.V."/>
            <person name="Spatafora J.W."/>
            <person name="Nagy L.G."/>
            <person name="Kovacs G.M."/>
        </authorList>
    </citation>
    <scope>NUCLEOTIDE SEQUENCE [LARGE SCALE GENOMIC DNA]</scope>
    <source>
        <strain evidence="2 3">DSE2036</strain>
    </source>
</reference>
<dbReference type="Proteomes" id="UP000244855">
    <property type="component" value="Unassembled WGS sequence"/>
</dbReference>
<accession>A0A2V1DU61</accession>
<dbReference type="Pfam" id="PF00106">
    <property type="entry name" value="adh_short"/>
    <property type="match status" value="1"/>
</dbReference>
<sequence length="275" mass="30529">MVSLNEVVASNNQIATSLPPHLVVVFAGATTGIGYYTIKKFVQYAIEPRIYFMARSPDSARRVIGECQAINPKAEMHLIKVDLSSVKETDKACDEIKSREKTINILINSAGELILDWKLTDEGLNNFLTTIYYTRIRVAQNLLPLLEEAAKTSPIARFLNVAGGTKEGEIDVNDLPSLKIPMSRIRGHLTSMTTFAMESLADQAPTVSFVHDFPGSVPSPLGHETPGVLGYVYRLYTWILKVPLHRWICVPIDESGERHVYLATSARYPPKKGKS</sequence>
<dbReference type="GO" id="GO:0016491">
    <property type="term" value="F:oxidoreductase activity"/>
    <property type="evidence" value="ECO:0007669"/>
    <property type="project" value="UniProtKB-KW"/>
</dbReference>
<evidence type="ECO:0000313" key="2">
    <source>
        <dbReference type="EMBL" id="PVI01868.1"/>
    </source>
</evidence>
<proteinExistence type="predicted"/>
<dbReference type="STRING" id="97972.A0A2V1DU61"/>